<dbReference type="InterPro" id="IPR051462">
    <property type="entry name" value="CBS_domain-containing"/>
</dbReference>
<keyword evidence="1" id="KW-0677">Repeat</keyword>
<reference evidence="4 5" key="1">
    <citation type="submission" date="2016-10" db="EMBL/GenBank/DDBJ databases">
        <title>Draft genome sequence of Methylobacterium extorquens CP3, a seed endophyte of Crotalaria pumila with plant growth-promoting and metal tolerance properties.</title>
        <authorList>
            <person name="Sanchez-Lopez A.S."/>
            <person name="Van Hamme J.D."/>
            <person name="Thijs S."/>
            <person name="Mcammond B.M."/>
            <person name="Stevens V."/>
            <person name="Gonzalez-Chavez M.D.C."/>
            <person name="Vangronsveld J."/>
        </authorList>
    </citation>
    <scope>NUCLEOTIDE SEQUENCE [LARGE SCALE GENOMIC DNA]</scope>
    <source>
        <strain evidence="4 5">CP3</strain>
    </source>
</reference>
<accession>A0A1S1PBC4</accession>
<protein>
    <submittedName>
        <fullName evidence="4">Signal transduction protein</fullName>
    </submittedName>
</protein>
<keyword evidence="2" id="KW-0129">CBS domain</keyword>
<dbReference type="EMBL" id="MNAO01000051">
    <property type="protein sequence ID" value="OHV17254.1"/>
    <property type="molecule type" value="Genomic_DNA"/>
</dbReference>
<comment type="caution">
    <text evidence="4">The sequence shown here is derived from an EMBL/GenBank/DDBJ whole genome shotgun (WGS) entry which is preliminary data.</text>
</comment>
<organism evidence="4 5">
    <name type="scientific">Methylorubrum extorquens</name>
    <name type="common">Methylobacterium dichloromethanicum</name>
    <name type="synonym">Methylobacterium extorquens</name>
    <dbReference type="NCBI Taxonomy" id="408"/>
    <lineage>
        <taxon>Bacteria</taxon>
        <taxon>Pseudomonadati</taxon>
        <taxon>Pseudomonadota</taxon>
        <taxon>Alphaproteobacteria</taxon>
        <taxon>Hyphomicrobiales</taxon>
        <taxon>Methylobacteriaceae</taxon>
        <taxon>Methylorubrum</taxon>
    </lineage>
</organism>
<dbReference type="Pfam" id="PF00571">
    <property type="entry name" value="CBS"/>
    <property type="match status" value="2"/>
</dbReference>
<dbReference type="PROSITE" id="PS51371">
    <property type="entry name" value="CBS"/>
    <property type="match status" value="2"/>
</dbReference>
<evidence type="ECO:0000256" key="1">
    <source>
        <dbReference type="ARBA" id="ARBA00022737"/>
    </source>
</evidence>
<dbReference type="SMART" id="SM00116">
    <property type="entry name" value="CBS"/>
    <property type="match status" value="2"/>
</dbReference>
<dbReference type="AlphaFoldDB" id="A0A1S1PBC4"/>
<evidence type="ECO:0000313" key="5">
    <source>
        <dbReference type="Proteomes" id="UP000180215"/>
    </source>
</evidence>
<proteinExistence type="predicted"/>
<dbReference type="Proteomes" id="UP000180215">
    <property type="component" value="Unassembled WGS sequence"/>
</dbReference>
<feature type="domain" description="CBS" evidence="3">
    <location>
        <begin position="9"/>
        <end position="67"/>
    </location>
</feature>
<gene>
    <name evidence="4" type="ORF">BK022_06760</name>
</gene>
<feature type="domain" description="CBS" evidence="3">
    <location>
        <begin position="76"/>
        <end position="134"/>
    </location>
</feature>
<evidence type="ECO:0000259" key="3">
    <source>
        <dbReference type="PROSITE" id="PS51371"/>
    </source>
</evidence>
<dbReference type="PANTHER" id="PTHR48108:SF26">
    <property type="entry name" value="CBS DOMAIN-CONTAINING PROTEIN DDB_G0289609"/>
    <property type="match status" value="1"/>
</dbReference>
<dbReference type="InterPro" id="IPR000644">
    <property type="entry name" value="CBS_dom"/>
</dbReference>
<dbReference type="PANTHER" id="PTHR48108">
    <property type="entry name" value="CBS DOMAIN-CONTAINING PROTEIN CBSX2, CHLOROPLASTIC"/>
    <property type="match status" value="1"/>
</dbReference>
<dbReference type="Gene3D" id="3.10.580.10">
    <property type="entry name" value="CBS-domain"/>
    <property type="match status" value="1"/>
</dbReference>
<evidence type="ECO:0000313" key="4">
    <source>
        <dbReference type="EMBL" id="OHV17254.1"/>
    </source>
</evidence>
<sequence length="147" mass="16448">MIIRSVGELIRGRTLHTIDVGATVTEVCRRLREHHVGALAVEEDGVLTGIVSERDVIARVIAVGLDPQLTLVRAAMTPDPRTIDVEECLADALQKMLDGHFRHLPVMHDGKVTGMISMRDIPTEYRLMRQRYEEMLARNAAAEQLRA</sequence>
<dbReference type="SUPFAM" id="SSF54631">
    <property type="entry name" value="CBS-domain pair"/>
    <property type="match status" value="1"/>
</dbReference>
<dbReference type="InterPro" id="IPR046342">
    <property type="entry name" value="CBS_dom_sf"/>
</dbReference>
<evidence type="ECO:0000256" key="2">
    <source>
        <dbReference type="PROSITE-ProRule" id="PRU00703"/>
    </source>
</evidence>
<name>A0A1S1PBC4_METEX</name>